<protein>
    <recommendedName>
        <fullName evidence="8">7-cyano-7-deazaguanine synthase</fullName>
        <ecNumber evidence="8">6.3.4.20</ecNumber>
    </recommendedName>
</protein>
<evidence type="ECO:0000256" key="4">
    <source>
        <dbReference type="ARBA" id="ARBA00022741"/>
    </source>
</evidence>
<dbReference type="InterPro" id="IPR018317">
    <property type="entry name" value="QueC"/>
</dbReference>
<sequence length="225" mass="24858">MNGLAVVLKKRVLVLLSGGIDSAVCATKLCTDGNDVYALSIRYPNSANAEEIDNAIFHAKRLHIKHVVVDFNFIEQLTVGVDANMSFNVGGAINNCISRGKVPMPMSVELLHVVALMFARMREIRHIYWSIHKDDIVGDSEKKIFEYLRALEGPATLGRYSSCKFELPFIGFSKKEVIEIGESLDVNFDHTHSCSSSSRVACGVCRQCVLRADAFESLHPKKLAG</sequence>
<keyword evidence="3" id="KW-0479">Metal-binding</keyword>
<dbReference type="PANTHER" id="PTHR42914">
    <property type="entry name" value="7-CYANO-7-DEAZAGUANINE SYNTHASE"/>
    <property type="match status" value="1"/>
</dbReference>
<dbReference type="EMBL" id="LCDG01000015">
    <property type="protein sequence ID" value="KKS46914.1"/>
    <property type="molecule type" value="Genomic_DNA"/>
</dbReference>
<evidence type="ECO:0000256" key="2">
    <source>
        <dbReference type="ARBA" id="ARBA00022598"/>
    </source>
</evidence>
<comment type="catalytic activity">
    <reaction evidence="9">
        <text>7-carboxy-7-carbaguanine + NH4(+) + 2 ATP = 7-cyano-7-carbaguanine + 2 AMP + 2 diphosphate + 2 H(+)</text>
        <dbReference type="Rhea" id="RHEA:27982"/>
        <dbReference type="ChEBI" id="CHEBI:15378"/>
        <dbReference type="ChEBI" id="CHEBI:28938"/>
        <dbReference type="ChEBI" id="CHEBI:30616"/>
        <dbReference type="ChEBI" id="CHEBI:33019"/>
        <dbReference type="ChEBI" id="CHEBI:45075"/>
        <dbReference type="ChEBI" id="CHEBI:61036"/>
        <dbReference type="ChEBI" id="CHEBI:456215"/>
        <dbReference type="EC" id="6.3.4.20"/>
    </reaction>
</comment>
<evidence type="ECO:0000313" key="11">
    <source>
        <dbReference type="Proteomes" id="UP000034704"/>
    </source>
</evidence>
<dbReference type="SUPFAM" id="SSF52402">
    <property type="entry name" value="Adenine nucleotide alpha hydrolases-like"/>
    <property type="match status" value="1"/>
</dbReference>
<keyword evidence="2" id="KW-0436">Ligase</keyword>
<dbReference type="AlphaFoldDB" id="A0A0G0ZE03"/>
<evidence type="ECO:0000256" key="6">
    <source>
        <dbReference type="ARBA" id="ARBA00022840"/>
    </source>
</evidence>
<dbReference type="EC" id="6.3.4.20" evidence="8"/>
<comment type="similarity">
    <text evidence="7">Belongs to the QueC family.</text>
</comment>
<evidence type="ECO:0000256" key="1">
    <source>
        <dbReference type="ARBA" id="ARBA00005061"/>
    </source>
</evidence>
<dbReference type="GO" id="GO:0005524">
    <property type="term" value="F:ATP binding"/>
    <property type="evidence" value="ECO:0007669"/>
    <property type="project" value="UniProtKB-KW"/>
</dbReference>
<comment type="caution">
    <text evidence="10">The sequence shown here is derived from an EMBL/GenBank/DDBJ whole genome shotgun (WGS) entry which is preliminary data.</text>
</comment>
<dbReference type="InterPro" id="IPR014729">
    <property type="entry name" value="Rossmann-like_a/b/a_fold"/>
</dbReference>
<keyword evidence="6" id="KW-0067">ATP-binding</keyword>
<organism evidence="10 11">
    <name type="scientific">Candidatus Nomurabacteria bacterium GW2011_GWC2_42_20</name>
    <dbReference type="NCBI Taxonomy" id="1618756"/>
    <lineage>
        <taxon>Bacteria</taxon>
        <taxon>Candidatus Nomuraibacteriota</taxon>
    </lineage>
</organism>
<keyword evidence="4" id="KW-0547">Nucleotide-binding</keyword>
<evidence type="ECO:0000256" key="5">
    <source>
        <dbReference type="ARBA" id="ARBA00022833"/>
    </source>
</evidence>
<evidence type="ECO:0000256" key="7">
    <source>
        <dbReference type="ARBA" id="ARBA00037993"/>
    </source>
</evidence>
<dbReference type="Gene3D" id="3.40.50.620">
    <property type="entry name" value="HUPs"/>
    <property type="match status" value="1"/>
</dbReference>
<dbReference type="PANTHER" id="PTHR42914:SF1">
    <property type="entry name" value="7-CYANO-7-DEAZAGUANINE SYNTHASE"/>
    <property type="match status" value="1"/>
</dbReference>
<name>A0A0G0ZE03_9BACT</name>
<comment type="pathway">
    <text evidence="1">Purine metabolism; 7-cyano-7-deazaguanine biosynthesis.</text>
</comment>
<dbReference type="STRING" id="1618756.UV12_C0015G0008"/>
<dbReference type="Pfam" id="PF06508">
    <property type="entry name" value="QueC"/>
    <property type="match status" value="1"/>
</dbReference>
<dbReference type="Proteomes" id="UP000034704">
    <property type="component" value="Unassembled WGS sequence"/>
</dbReference>
<evidence type="ECO:0000256" key="3">
    <source>
        <dbReference type="ARBA" id="ARBA00022723"/>
    </source>
</evidence>
<evidence type="ECO:0000313" key="10">
    <source>
        <dbReference type="EMBL" id="KKS46914.1"/>
    </source>
</evidence>
<proteinExistence type="inferred from homology"/>
<dbReference type="GO" id="GO:0016874">
    <property type="term" value="F:ligase activity"/>
    <property type="evidence" value="ECO:0007669"/>
    <property type="project" value="UniProtKB-KW"/>
</dbReference>
<gene>
    <name evidence="10" type="ORF">UV12_C0015G0008</name>
</gene>
<evidence type="ECO:0000256" key="9">
    <source>
        <dbReference type="ARBA" id="ARBA00047890"/>
    </source>
</evidence>
<evidence type="ECO:0000256" key="8">
    <source>
        <dbReference type="ARBA" id="ARBA00039149"/>
    </source>
</evidence>
<accession>A0A0G0ZE03</accession>
<reference evidence="10 11" key="1">
    <citation type="journal article" date="2015" name="Nature">
        <title>rRNA introns, odd ribosomes, and small enigmatic genomes across a large radiation of phyla.</title>
        <authorList>
            <person name="Brown C.T."/>
            <person name="Hug L.A."/>
            <person name="Thomas B.C."/>
            <person name="Sharon I."/>
            <person name="Castelle C.J."/>
            <person name="Singh A."/>
            <person name="Wilkins M.J."/>
            <person name="Williams K.H."/>
            <person name="Banfield J.F."/>
        </authorList>
    </citation>
    <scope>NUCLEOTIDE SEQUENCE [LARGE SCALE GENOMIC DNA]</scope>
</reference>
<dbReference type="GO" id="GO:0046872">
    <property type="term" value="F:metal ion binding"/>
    <property type="evidence" value="ECO:0007669"/>
    <property type="project" value="UniProtKB-KW"/>
</dbReference>
<keyword evidence="5" id="KW-0862">Zinc</keyword>